<dbReference type="Proteomes" id="UP001352852">
    <property type="component" value="Unassembled WGS sequence"/>
</dbReference>
<comment type="caution">
    <text evidence="1">The sequence shown here is derived from an EMBL/GenBank/DDBJ whole genome shotgun (WGS) entry which is preliminary data.</text>
</comment>
<evidence type="ECO:0000313" key="2">
    <source>
        <dbReference type="Proteomes" id="UP001352852"/>
    </source>
</evidence>
<gene>
    <name evidence="1" type="ORF">CHARACLAT_005267</name>
</gene>
<name>A0ABU7DNI8_9TELE</name>
<accession>A0ABU7DNI8</accession>
<organism evidence="1 2">
    <name type="scientific">Characodon lateralis</name>
    <dbReference type="NCBI Taxonomy" id="208331"/>
    <lineage>
        <taxon>Eukaryota</taxon>
        <taxon>Metazoa</taxon>
        <taxon>Chordata</taxon>
        <taxon>Craniata</taxon>
        <taxon>Vertebrata</taxon>
        <taxon>Euteleostomi</taxon>
        <taxon>Actinopterygii</taxon>
        <taxon>Neopterygii</taxon>
        <taxon>Teleostei</taxon>
        <taxon>Neoteleostei</taxon>
        <taxon>Acanthomorphata</taxon>
        <taxon>Ovalentaria</taxon>
        <taxon>Atherinomorphae</taxon>
        <taxon>Cyprinodontiformes</taxon>
        <taxon>Goodeidae</taxon>
        <taxon>Characodon</taxon>
    </lineage>
</organism>
<keyword evidence="2" id="KW-1185">Reference proteome</keyword>
<sequence>MEVCYQLPVLPLDRPVPKHVLSRRGAISFSSSSSLFGAPDPRQLSQRRGAISYDSSDQTALYIRMLGKCFPVLTFRHAHAHFDDIRKFPSPRIVASFLCPTTLKSRKMEDGFGNVDILKIR</sequence>
<dbReference type="EMBL" id="JAHUTJ010033046">
    <property type="protein sequence ID" value="MED6276662.1"/>
    <property type="molecule type" value="Genomic_DNA"/>
</dbReference>
<evidence type="ECO:0000313" key="1">
    <source>
        <dbReference type="EMBL" id="MED6276662.1"/>
    </source>
</evidence>
<protein>
    <submittedName>
        <fullName evidence="1">Uncharacterized protein</fullName>
    </submittedName>
</protein>
<reference evidence="1 2" key="1">
    <citation type="submission" date="2021-06" db="EMBL/GenBank/DDBJ databases">
        <authorList>
            <person name="Palmer J.M."/>
        </authorList>
    </citation>
    <scope>NUCLEOTIDE SEQUENCE [LARGE SCALE GENOMIC DNA]</scope>
    <source>
        <strain evidence="1 2">CL_MEX2019</strain>
        <tissue evidence="1">Muscle</tissue>
    </source>
</reference>
<proteinExistence type="predicted"/>